<organism evidence="3 4">
    <name type="scientific">Phormidium tenue FACHB-1050</name>
    <dbReference type="NCBI Taxonomy" id="2692857"/>
    <lineage>
        <taxon>Bacteria</taxon>
        <taxon>Bacillati</taxon>
        <taxon>Cyanobacteriota</taxon>
        <taxon>Cyanophyceae</taxon>
        <taxon>Oscillatoriophycideae</taxon>
        <taxon>Oscillatoriales</taxon>
        <taxon>Oscillatoriaceae</taxon>
        <taxon>Phormidium</taxon>
    </lineage>
</organism>
<evidence type="ECO:0000313" key="3">
    <source>
        <dbReference type="EMBL" id="MBD2318660.1"/>
    </source>
</evidence>
<evidence type="ECO:0000256" key="1">
    <source>
        <dbReference type="SAM" id="Phobius"/>
    </source>
</evidence>
<feature type="transmembrane region" description="Helical" evidence="1">
    <location>
        <begin position="530"/>
        <end position="553"/>
    </location>
</feature>
<dbReference type="Proteomes" id="UP000618445">
    <property type="component" value="Unassembled WGS sequence"/>
</dbReference>
<keyword evidence="1" id="KW-1133">Transmembrane helix</keyword>
<proteinExistence type="predicted"/>
<keyword evidence="1" id="KW-0472">Membrane</keyword>
<keyword evidence="4" id="KW-1185">Reference proteome</keyword>
<evidence type="ECO:0000313" key="4">
    <source>
        <dbReference type="Proteomes" id="UP000618445"/>
    </source>
</evidence>
<evidence type="ECO:0000259" key="2">
    <source>
        <dbReference type="Pfam" id="PF20703"/>
    </source>
</evidence>
<protein>
    <recommendedName>
        <fullName evidence="2">Novel STAND NTPase 1 domain-containing protein</fullName>
    </recommendedName>
</protein>
<dbReference type="Pfam" id="PF20703">
    <property type="entry name" value="nSTAND1"/>
    <property type="match status" value="1"/>
</dbReference>
<dbReference type="EMBL" id="JACJQY010000033">
    <property type="protein sequence ID" value="MBD2318660.1"/>
    <property type="molecule type" value="Genomic_DNA"/>
</dbReference>
<dbReference type="InterPro" id="IPR027417">
    <property type="entry name" value="P-loop_NTPase"/>
</dbReference>
<dbReference type="Gene3D" id="3.40.50.300">
    <property type="entry name" value="P-loop containing nucleotide triphosphate hydrolases"/>
    <property type="match status" value="1"/>
</dbReference>
<dbReference type="RefSeq" id="WP_190579864.1">
    <property type="nucleotide sequence ID" value="NZ_CAWPQU010000027.1"/>
</dbReference>
<feature type="domain" description="Novel STAND NTPase 1" evidence="2">
    <location>
        <begin position="65"/>
        <end position="478"/>
    </location>
</feature>
<dbReference type="SUPFAM" id="SSF52540">
    <property type="entry name" value="P-loop containing nucleoside triphosphate hydrolases"/>
    <property type="match status" value="1"/>
</dbReference>
<keyword evidence="1" id="KW-0812">Transmembrane</keyword>
<reference evidence="3 4" key="1">
    <citation type="journal article" date="2020" name="ISME J.">
        <title>Comparative genomics reveals insights into cyanobacterial evolution and habitat adaptation.</title>
        <authorList>
            <person name="Chen M.Y."/>
            <person name="Teng W.K."/>
            <person name="Zhao L."/>
            <person name="Hu C.X."/>
            <person name="Zhou Y.K."/>
            <person name="Han B.P."/>
            <person name="Song L.R."/>
            <person name="Shu W.S."/>
        </authorList>
    </citation>
    <scope>NUCLEOTIDE SEQUENCE [LARGE SCALE GENOMIC DNA]</scope>
    <source>
        <strain evidence="3 4">FACHB-1050</strain>
    </source>
</reference>
<gene>
    <name evidence="3" type="ORF">H6G05_17630</name>
</gene>
<dbReference type="InterPro" id="IPR049052">
    <property type="entry name" value="nSTAND1"/>
</dbReference>
<sequence>MSDDLLNPNVLSQINQRVDGDRSQMIGEVYGGIIVYVSGGQAIINPPTTESPVAKASSSDIGANPYKGLMAFQESDSANFFGRSRDIQHLWEQFCDLQNKETRLLPIFGPSGSGKSSLVRAGLIPYLGYHPLPVKEKARVAILVPKTQPLEALATVLARIAENDLIPVKKTREFVEELKLKNKSGQYDGLQRIASALPEIDITPLIILVDQFEEVYSQCKDDSIRDAMIGNLLYAASDRSQYVSVILTMRSDFLNETQKNSTLNRLFSTQGFLVPTMDTQCLQEAIAEPAKQAKHPLDEATVKLLIEQTEGRGGALPLLQFALSQIWEGKRQGETPIATIERIGGVGGALAGEAQRIYEKFSPIEQQIARRVFLILVQQVKLGDTIKYTRHREMIANLVSSLGTAEQVKQVIGSFAAPKVRLITLSTQPDGETAEITHEALFRHWQLLRNWLENNQIFLNWRDRLRIIIKQWEINGCDREALLRGKPLIEAEDWLLKQKSDLSQTEKVYIQASVEDRTNWQKAYKARQRLGINLAISIAVLSVAALVAILFAWHQQQEAQKAQKAFLLGIEPPSQELLKKLPSLLEEADKLSSTRQEENIQLALAYYRKILTDTVSLNKTIQTTPTLFQNQDKQIIRVIAKKAEDGIVETIRQSRLPQLEVELNNKMFGKVNGDASMTDIENARSGALRTTYKILMSDFGAKADLNGNGTIDNAEEAERFPCETFKDIEHLWRKYTNKRCGWYGSIDKDSEPTCTELGKQTLVSSIFTPPISDIENSLDKCLGLTKPLSNPNRKSK</sequence>
<name>A0ABR8CEW8_9CYAN</name>
<accession>A0ABR8CEW8</accession>
<comment type="caution">
    <text evidence="3">The sequence shown here is derived from an EMBL/GenBank/DDBJ whole genome shotgun (WGS) entry which is preliminary data.</text>
</comment>